<evidence type="ECO:0000313" key="1">
    <source>
        <dbReference type="EMBL" id="SDM81625.1"/>
    </source>
</evidence>
<dbReference type="STRING" id="258515.SAMN05192585_10595"/>
<dbReference type="Proteomes" id="UP000199182">
    <property type="component" value="Unassembled WGS sequence"/>
</dbReference>
<accession>A0A1G9WC67</accession>
<gene>
    <name evidence="1" type="ORF">SAMN05192585_10595</name>
</gene>
<evidence type="ECO:0000313" key="2">
    <source>
        <dbReference type="Proteomes" id="UP000199182"/>
    </source>
</evidence>
<sequence length="29" mass="3472">MLFLVFYITKAVLTINYSKARRQNGDVFY</sequence>
<reference evidence="1 2" key="1">
    <citation type="submission" date="2016-10" db="EMBL/GenBank/DDBJ databases">
        <authorList>
            <person name="de Groot N.N."/>
        </authorList>
    </citation>
    <scope>NUCLEOTIDE SEQUENCE [LARGE SCALE GENOMIC DNA]</scope>
    <source>
        <strain evidence="1 2">CGMCC 1.5012</strain>
    </source>
</reference>
<keyword evidence="2" id="KW-1185">Reference proteome</keyword>
<dbReference type="EMBL" id="FNID01000005">
    <property type="protein sequence ID" value="SDM81625.1"/>
    <property type="molecule type" value="Genomic_DNA"/>
</dbReference>
<organism evidence="1 2">
    <name type="scientific">Acetanaerobacterium elongatum</name>
    <dbReference type="NCBI Taxonomy" id="258515"/>
    <lineage>
        <taxon>Bacteria</taxon>
        <taxon>Bacillati</taxon>
        <taxon>Bacillota</taxon>
        <taxon>Clostridia</taxon>
        <taxon>Eubacteriales</taxon>
        <taxon>Oscillospiraceae</taxon>
        <taxon>Acetanaerobacterium</taxon>
    </lineage>
</organism>
<protein>
    <submittedName>
        <fullName evidence="1">Uncharacterized protein</fullName>
    </submittedName>
</protein>
<dbReference type="AlphaFoldDB" id="A0A1G9WC67"/>
<name>A0A1G9WC67_9FIRM</name>
<proteinExistence type="predicted"/>